<evidence type="ECO:0000313" key="3">
    <source>
        <dbReference type="Proteomes" id="UP000092713"/>
    </source>
</evidence>
<keyword evidence="3" id="KW-1185">Reference proteome</keyword>
<evidence type="ECO:0000313" key="2">
    <source>
        <dbReference type="EMBL" id="OBV39222.1"/>
    </source>
</evidence>
<evidence type="ECO:0000256" key="1">
    <source>
        <dbReference type="SAM" id="MobiDB-lite"/>
    </source>
</evidence>
<dbReference type="Proteomes" id="UP000092713">
    <property type="component" value="Unassembled WGS sequence"/>
</dbReference>
<comment type="caution">
    <text evidence="2">The sequence shown here is derived from an EMBL/GenBank/DDBJ whole genome shotgun (WGS) entry which is preliminary data.</text>
</comment>
<proteinExistence type="predicted"/>
<sequence>MAMKPSRPGPSSSMNGGAPDAPSQVQVRTDKLENATSLQRQPNTEPDLAGYRVVWRATTADQWQGAQDVGNVSVATCPTPRR</sequence>
<reference evidence="2 3" key="1">
    <citation type="submission" date="2016-04" db="EMBL/GenBank/DDBJ databases">
        <title>Draft genome sequence of Janthinobacterium psychrotolerans sp. nov., isolated from freshwater sediments in Denmark.</title>
        <authorList>
            <person name="Gong X."/>
            <person name="Skrivergaard S."/>
            <person name="Korsgaard B.S."/>
            <person name="Schreiber L."/>
            <person name="Marshall I.P."/>
            <person name="Finster K."/>
            <person name="Schramm A."/>
        </authorList>
    </citation>
    <scope>NUCLEOTIDE SEQUENCE [LARGE SCALE GENOMIC DNA]</scope>
    <source>
        <strain evidence="2 3">S3-2</strain>
    </source>
</reference>
<dbReference type="EMBL" id="LOCQ01000054">
    <property type="protein sequence ID" value="OBV39222.1"/>
    <property type="molecule type" value="Genomic_DNA"/>
</dbReference>
<dbReference type="AlphaFoldDB" id="A0A1A7C0F6"/>
<evidence type="ECO:0008006" key="4">
    <source>
        <dbReference type="Google" id="ProtNLM"/>
    </source>
</evidence>
<gene>
    <name evidence="2" type="ORF">ASR47_100936</name>
</gene>
<protein>
    <recommendedName>
        <fullName evidence="4">Fibronectin type-III domain-containing protein</fullName>
    </recommendedName>
</protein>
<feature type="compositionally biased region" description="Polar residues" evidence="1">
    <location>
        <begin position="34"/>
        <end position="44"/>
    </location>
</feature>
<name>A0A1A7C0F6_9BURK</name>
<organism evidence="2 3">
    <name type="scientific">Janthinobacterium psychrotolerans</name>
    <dbReference type="NCBI Taxonomy" id="1747903"/>
    <lineage>
        <taxon>Bacteria</taxon>
        <taxon>Pseudomonadati</taxon>
        <taxon>Pseudomonadota</taxon>
        <taxon>Betaproteobacteria</taxon>
        <taxon>Burkholderiales</taxon>
        <taxon>Oxalobacteraceae</taxon>
        <taxon>Janthinobacterium</taxon>
    </lineage>
</organism>
<dbReference type="STRING" id="1747903.ASR47_100936"/>
<feature type="region of interest" description="Disordered" evidence="1">
    <location>
        <begin position="1"/>
        <end position="47"/>
    </location>
</feature>
<accession>A0A1A7C0F6</accession>